<dbReference type="GO" id="GO:0016491">
    <property type="term" value="F:oxidoreductase activity"/>
    <property type="evidence" value="ECO:0007669"/>
    <property type="project" value="UniProtKB-KW"/>
</dbReference>
<evidence type="ECO:0000256" key="4">
    <source>
        <dbReference type="ARBA" id="ARBA00023002"/>
    </source>
</evidence>
<dbReference type="AlphaFoldDB" id="A0AAV5L3X6"/>
<evidence type="ECO:0000256" key="2">
    <source>
        <dbReference type="ARBA" id="ARBA00022630"/>
    </source>
</evidence>
<comment type="cofactor">
    <cofactor evidence="1">
        <name>FAD</name>
        <dbReference type="ChEBI" id="CHEBI:57692"/>
    </cofactor>
</comment>
<keyword evidence="3" id="KW-0274">FAD</keyword>
<evidence type="ECO:0000256" key="1">
    <source>
        <dbReference type="ARBA" id="ARBA00001974"/>
    </source>
</evidence>
<evidence type="ECO:0000313" key="5">
    <source>
        <dbReference type="EMBL" id="GKV31847.1"/>
    </source>
</evidence>
<dbReference type="PANTHER" id="PTHR47470">
    <property type="entry name" value="CHOLESTEROL OXIDASE"/>
    <property type="match status" value="1"/>
</dbReference>
<sequence length="315" mass="35858">MLIGHGEHARKLSVLKFLEMEKQVHLQQRLGIQECLIEKGRRWEGDDFPKDSLKIMSAVRMENWNLGVSFGPKDAVACGLGEGSLVNAGVMQSTPVCARRNSKWPKEWECDWDSCEASAASMLGIQSIPVRFPIAKVMKQIVGDQTEEEYCEDSMKLSTNFDLKNYQQAGCIVKTECQVQYVVKNLYDIFQERKVGRKRRWCVYLNEVDCILADFVILSVCCASRTAYPYMLFKGIVSCGWPTGYWFFHSIIDKLKHILGFKSSHAMVLNAMGYDKSDGKIILEKETNKICFTPPNDPLLPRKIEAFQKITKTLG</sequence>
<protein>
    <submittedName>
        <fullName evidence="5">Uncharacterized protein</fullName>
    </submittedName>
</protein>
<dbReference type="InterPro" id="IPR052542">
    <property type="entry name" value="Cholesterol_Oxidase"/>
</dbReference>
<keyword evidence="2" id="KW-0285">Flavoprotein</keyword>
<proteinExistence type="predicted"/>
<dbReference type="PANTHER" id="PTHR47470:SF1">
    <property type="entry name" value="FAD-DEPENDENT OXIDOREDUCTASE 2 FAD BINDING DOMAIN-CONTAINING PROTEIN"/>
    <property type="match status" value="1"/>
</dbReference>
<evidence type="ECO:0000313" key="6">
    <source>
        <dbReference type="Proteomes" id="UP001054252"/>
    </source>
</evidence>
<dbReference type="Proteomes" id="UP001054252">
    <property type="component" value="Unassembled WGS sequence"/>
</dbReference>
<evidence type="ECO:0000256" key="3">
    <source>
        <dbReference type="ARBA" id="ARBA00022827"/>
    </source>
</evidence>
<accession>A0AAV5L3X6</accession>
<reference evidence="5 6" key="1">
    <citation type="journal article" date="2021" name="Commun. Biol.">
        <title>The genome of Shorea leprosula (Dipterocarpaceae) highlights the ecological relevance of drought in aseasonal tropical rainforests.</title>
        <authorList>
            <person name="Ng K.K.S."/>
            <person name="Kobayashi M.J."/>
            <person name="Fawcett J.A."/>
            <person name="Hatakeyama M."/>
            <person name="Paape T."/>
            <person name="Ng C.H."/>
            <person name="Ang C.C."/>
            <person name="Tnah L.H."/>
            <person name="Lee C.T."/>
            <person name="Nishiyama T."/>
            <person name="Sese J."/>
            <person name="O'Brien M.J."/>
            <person name="Copetti D."/>
            <person name="Mohd Noor M.I."/>
            <person name="Ong R.C."/>
            <person name="Putra M."/>
            <person name="Sireger I.Z."/>
            <person name="Indrioko S."/>
            <person name="Kosugi Y."/>
            <person name="Izuno A."/>
            <person name="Isagi Y."/>
            <person name="Lee S.L."/>
            <person name="Shimizu K.K."/>
        </authorList>
    </citation>
    <scope>NUCLEOTIDE SEQUENCE [LARGE SCALE GENOMIC DNA]</scope>
    <source>
        <strain evidence="5">214</strain>
    </source>
</reference>
<dbReference type="EMBL" id="BPVZ01000093">
    <property type="protein sequence ID" value="GKV31847.1"/>
    <property type="molecule type" value="Genomic_DNA"/>
</dbReference>
<keyword evidence="6" id="KW-1185">Reference proteome</keyword>
<keyword evidence="4" id="KW-0560">Oxidoreductase</keyword>
<organism evidence="5 6">
    <name type="scientific">Rubroshorea leprosula</name>
    <dbReference type="NCBI Taxonomy" id="152421"/>
    <lineage>
        <taxon>Eukaryota</taxon>
        <taxon>Viridiplantae</taxon>
        <taxon>Streptophyta</taxon>
        <taxon>Embryophyta</taxon>
        <taxon>Tracheophyta</taxon>
        <taxon>Spermatophyta</taxon>
        <taxon>Magnoliopsida</taxon>
        <taxon>eudicotyledons</taxon>
        <taxon>Gunneridae</taxon>
        <taxon>Pentapetalae</taxon>
        <taxon>rosids</taxon>
        <taxon>malvids</taxon>
        <taxon>Malvales</taxon>
        <taxon>Dipterocarpaceae</taxon>
        <taxon>Rubroshorea</taxon>
    </lineage>
</organism>
<gene>
    <name evidence="5" type="ORF">SLEP1_g40510</name>
</gene>
<comment type="caution">
    <text evidence="5">The sequence shown here is derived from an EMBL/GenBank/DDBJ whole genome shotgun (WGS) entry which is preliminary data.</text>
</comment>
<name>A0AAV5L3X6_9ROSI</name>